<comment type="caution">
    <text evidence="1">The sequence shown here is derived from an EMBL/GenBank/DDBJ whole genome shotgun (WGS) entry which is preliminary data.</text>
</comment>
<evidence type="ECO:0000313" key="1">
    <source>
        <dbReference type="EMBL" id="MDV6231758.1"/>
    </source>
</evidence>
<accession>A0ABU4AZU1</accession>
<organism evidence="1 2">
    <name type="scientific">Rhodococcus cercidiphylli</name>
    <dbReference type="NCBI Taxonomy" id="489916"/>
    <lineage>
        <taxon>Bacteria</taxon>
        <taxon>Bacillati</taxon>
        <taxon>Actinomycetota</taxon>
        <taxon>Actinomycetes</taxon>
        <taxon>Mycobacteriales</taxon>
        <taxon>Nocardiaceae</taxon>
        <taxon>Rhodococcus</taxon>
    </lineage>
</organism>
<sequence length="46" mass="4795">MSISTALTTARRGTVFLSLVCFPISYIVLADLAHIAGLGPEATCGR</sequence>
<dbReference type="RefSeq" id="WP_317548613.1">
    <property type="nucleotide sequence ID" value="NZ_JAWLKE010000005.1"/>
</dbReference>
<gene>
    <name evidence="1" type="ORF">R3P95_14470</name>
</gene>
<evidence type="ECO:0000313" key="2">
    <source>
        <dbReference type="Proteomes" id="UP001185899"/>
    </source>
</evidence>
<proteinExistence type="predicted"/>
<protein>
    <submittedName>
        <fullName evidence="1">Uncharacterized protein</fullName>
    </submittedName>
</protein>
<dbReference type="Proteomes" id="UP001185899">
    <property type="component" value="Unassembled WGS sequence"/>
</dbReference>
<name>A0ABU4AZU1_9NOCA</name>
<dbReference type="EMBL" id="JAWLKE010000005">
    <property type="protein sequence ID" value="MDV6231758.1"/>
    <property type="molecule type" value="Genomic_DNA"/>
</dbReference>
<reference evidence="1 2" key="1">
    <citation type="submission" date="2023-10" db="EMBL/GenBank/DDBJ databases">
        <title>Development of a sustainable strategy for remediation of hydrocarbon-contaminated territories based on the waste exchange concept.</title>
        <authorList>
            <person name="Krivoruchko A."/>
        </authorList>
    </citation>
    <scope>NUCLEOTIDE SEQUENCE [LARGE SCALE GENOMIC DNA]</scope>
    <source>
        <strain evidence="1 2">IEGM 1322</strain>
    </source>
</reference>
<keyword evidence="2" id="KW-1185">Reference proteome</keyword>